<comment type="caution">
    <text evidence="5">The sequence shown here is derived from an EMBL/GenBank/DDBJ whole genome shotgun (WGS) entry which is preliminary data.</text>
</comment>
<keyword evidence="2 4" id="KW-0689">Ribosomal protein</keyword>
<comment type="similarity">
    <text evidence="1 4">Belongs to the eukaryotic ribosomal protein eL38 family.</text>
</comment>
<dbReference type="InterPro" id="IPR002675">
    <property type="entry name" value="Ribosomal_eL38"/>
</dbReference>
<evidence type="ECO:0000256" key="4">
    <source>
        <dbReference type="RuleBase" id="RU003445"/>
    </source>
</evidence>
<protein>
    <submittedName>
        <fullName evidence="5">Uncharacterized protein</fullName>
    </submittedName>
</protein>
<dbReference type="InterPro" id="IPR038464">
    <property type="entry name" value="Ribosomal_eL38_sf"/>
</dbReference>
<dbReference type="Gene3D" id="3.30.720.90">
    <property type="match status" value="1"/>
</dbReference>
<sequence length="69" mass="7685">MACTIKNLEELLEIAQRPGMLEVTVKTNSNGAKLKLRGAHDLYTYKVADNKVVPKILQAFPSKLPVNYV</sequence>
<proteinExistence type="inferred from homology"/>
<name>A0AAV5RFD2_STABA</name>
<dbReference type="GO" id="GO:0003735">
    <property type="term" value="F:structural constituent of ribosome"/>
    <property type="evidence" value="ECO:0007669"/>
    <property type="project" value="InterPro"/>
</dbReference>
<evidence type="ECO:0000313" key="5">
    <source>
        <dbReference type="EMBL" id="GMM49279.1"/>
    </source>
</evidence>
<dbReference type="GO" id="GO:0005840">
    <property type="term" value="C:ribosome"/>
    <property type="evidence" value="ECO:0007669"/>
    <property type="project" value="UniProtKB-KW"/>
</dbReference>
<evidence type="ECO:0000256" key="1">
    <source>
        <dbReference type="ARBA" id="ARBA00007803"/>
    </source>
</evidence>
<dbReference type="AlphaFoldDB" id="A0AAV5RFD2"/>
<dbReference type="Pfam" id="PF01781">
    <property type="entry name" value="Ribosomal_L38e"/>
    <property type="match status" value="1"/>
</dbReference>
<keyword evidence="6" id="KW-1185">Reference proteome</keyword>
<dbReference type="GO" id="GO:0006412">
    <property type="term" value="P:translation"/>
    <property type="evidence" value="ECO:0007669"/>
    <property type="project" value="InterPro"/>
</dbReference>
<dbReference type="Proteomes" id="UP001362899">
    <property type="component" value="Unassembled WGS sequence"/>
</dbReference>
<evidence type="ECO:0000256" key="2">
    <source>
        <dbReference type="ARBA" id="ARBA00022980"/>
    </source>
</evidence>
<reference evidence="5 6" key="1">
    <citation type="journal article" date="2023" name="Elife">
        <title>Identification of key yeast species and microbe-microbe interactions impacting larval growth of Drosophila in the wild.</title>
        <authorList>
            <person name="Mure A."/>
            <person name="Sugiura Y."/>
            <person name="Maeda R."/>
            <person name="Honda K."/>
            <person name="Sakurai N."/>
            <person name="Takahashi Y."/>
            <person name="Watada M."/>
            <person name="Katoh T."/>
            <person name="Gotoh A."/>
            <person name="Gotoh Y."/>
            <person name="Taniguchi I."/>
            <person name="Nakamura K."/>
            <person name="Hayashi T."/>
            <person name="Katayama T."/>
            <person name="Uemura T."/>
            <person name="Hattori Y."/>
        </authorList>
    </citation>
    <scope>NUCLEOTIDE SEQUENCE [LARGE SCALE GENOMIC DNA]</scope>
    <source>
        <strain evidence="5 6">SB-73</strain>
    </source>
</reference>
<accession>A0AAV5RFD2</accession>
<dbReference type="GO" id="GO:1990904">
    <property type="term" value="C:ribonucleoprotein complex"/>
    <property type="evidence" value="ECO:0007669"/>
    <property type="project" value="UniProtKB-KW"/>
</dbReference>
<dbReference type="EMBL" id="BTGC01000001">
    <property type="protein sequence ID" value="GMM49279.1"/>
    <property type="molecule type" value="Genomic_DNA"/>
</dbReference>
<keyword evidence="3 4" id="KW-0687">Ribonucleoprotein</keyword>
<evidence type="ECO:0000256" key="3">
    <source>
        <dbReference type="ARBA" id="ARBA00023274"/>
    </source>
</evidence>
<organism evidence="5 6">
    <name type="scientific">Starmerella bacillaris</name>
    <name type="common">Yeast</name>
    <name type="synonym">Candida zemplinina</name>
    <dbReference type="NCBI Taxonomy" id="1247836"/>
    <lineage>
        <taxon>Eukaryota</taxon>
        <taxon>Fungi</taxon>
        <taxon>Dikarya</taxon>
        <taxon>Ascomycota</taxon>
        <taxon>Saccharomycotina</taxon>
        <taxon>Dipodascomycetes</taxon>
        <taxon>Dipodascales</taxon>
        <taxon>Trichomonascaceae</taxon>
        <taxon>Starmerella</taxon>
    </lineage>
</organism>
<gene>
    <name evidence="5" type="ORF">DASB73_002370</name>
</gene>
<evidence type="ECO:0000313" key="6">
    <source>
        <dbReference type="Proteomes" id="UP001362899"/>
    </source>
</evidence>